<feature type="compositionally biased region" description="Low complexity" evidence="1">
    <location>
        <begin position="25"/>
        <end position="34"/>
    </location>
</feature>
<evidence type="ECO:0000313" key="2">
    <source>
        <dbReference type="EMBL" id="MBZ5711596.1"/>
    </source>
</evidence>
<reference evidence="2" key="1">
    <citation type="submission" date="2021-08" db="EMBL/GenBank/DDBJ databases">
        <authorList>
            <person name="Stevens D.C."/>
        </authorList>
    </citation>
    <scope>NUCLEOTIDE SEQUENCE</scope>
    <source>
        <strain evidence="2">DSM 53165</strain>
    </source>
</reference>
<evidence type="ECO:0000313" key="3">
    <source>
        <dbReference type="Proteomes" id="UP001139031"/>
    </source>
</evidence>
<protein>
    <submittedName>
        <fullName evidence="2">Uncharacterized protein</fullName>
    </submittedName>
</protein>
<comment type="caution">
    <text evidence="2">The sequence shown here is derived from an EMBL/GenBank/DDBJ whole genome shotgun (WGS) entry which is preliminary data.</text>
</comment>
<feature type="region of interest" description="Disordered" evidence="1">
    <location>
        <begin position="1"/>
        <end position="81"/>
    </location>
</feature>
<proteinExistence type="predicted"/>
<gene>
    <name evidence="2" type="ORF">K7C98_20335</name>
</gene>
<dbReference type="EMBL" id="JAIRAU010000027">
    <property type="protein sequence ID" value="MBZ5711596.1"/>
    <property type="molecule type" value="Genomic_DNA"/>
</dbReference>
<sequence length="81" mass="9466">MTNPNQRDRQDRGTGQVQQDERQRSQQQGGRQQQDMPASTPRTDRDPSENNPNRNRTDMGDRTDIETDQPMRKGNRQGQDR</sequence>
<name>A0ABS7TTW2_9BACT</name>
<feature type="compositionally biased region" description="Basic and acidic residues" evidence="1">
    <location>
        <begin position="55"/>
        <end position="71"/>
    </location>
</feature>
<keyword evidence="3" id="KW-1185">Reference proteome</keyword>
<accession>A0ABS7TTW2</accession>
<dbReference type="RefSeq" id="WP_224193359.1">
    <property type="nucleotide sequence ID" value="NZ_JAIRAU010000027.1"/>
</dbReference>
<organism evidence="2 3">
    <name type="scientific">Nannocystis pusilla</name>
    <dbReference type="NCBI Taxonomy" id="889268"/>
    <lineage>
        <taxon>Bacteria</taxon>
        <taxon>Pseudomonadati</taxon>
        <taxon>Myxococcota</taxon>
        <taxon>Polyangia</taxon>
        <taxon>Nannocystales</taxon>
        <taxon>Nannocystaceae</taxon>
        <taxon>Nannocystis</taxon>
    </lineage>
</organism>
<feature type="compositionally biased region" description="Basic and acidic residues" evidence="1">
    <location>
        <begin position="1"/>
        <end position="12"/>
    </location>
</feature>
<evidence type="ECO:0000256" key="1">
    <source>
        <dbReference type="SAM" id="MobiDB-lite"/>
    </source>
</evidence>
<dbReference type="Proteomes" id="UP001139031">
    <property type="component" value="Unassembled WGS sequence"/>
</dbReference>